<accession>K5WAH1</accession>
<keyword evidence="1" id="KW-0812">Transmembrane</keyword>
<dbReference type="KEGG" id="pco:PHACADRAFT_257318"/>
<keyword evidence="3" id="KW-1185">Reference proteome</keyword>
<dbReference type="RefSeq" id="XP_007396506.1">
    <property type="nucleotide sequence ID" value="XM_007396444.1"/>
</dbReference>
<reference evidence="2 3" key="1">
    <citation type="journal article" date="2012" name="BMC Genomics">
        <title>Comparative genomics of the white-rot fungi, Phanerochaete carnosa and P. chrysosporium, to elucidate the genetic basis of the distinct wood types they colonize.</title>
        <authorList>
            <person name="Suzuki H."/>
            <person name="MacDonald J."/>
            <person name="Syed K."/>
            <person name="Salamov A."/>
            <person name="Hori C."/>
            <person name="Aerts A."/>
            <person name="Henrissat B."/>
            <person name="Wiebenga A."/>
            <person name="vanKuyk P.A."/>
            <person name="Barry K."/>
            <person name="Lindquist E."/>
            <person name="LaButti K."/>
            <person name="Lapidus A."/>
            <person name="Lucas S."/>
            <person name="Coutinho P."/>
            <person name="Gong Y."/>
            <person name="Samejima M."/>
            <person name="Mahadevan R."/>
            <person name="Abou-Zaid M."/>
            <person name="de Vries R.P."/>
            <person name="Igarashi K."/>
            <person name="Yadav J.S."/>
            <person name="Grigoriev I.V."/>
            <person name="Master E.R."/>
        </authorList>
    </citation>
    <scope>NUCLEOTIDE SEQUENCE [LARGE SCALE GENOMIC DNA]</scope>
    <source>
        <strain evidence="2 3">HHB-10118-sp</strain>
    </source>
</reference>
<dbReference type="PANTHER" id="PTHR35043">
    <property type="entry name" value="TRANSCRIPTION FACTOR DOMAIN-CONTAINING PROTEIN"/>
    <property type="match status" value="1"/>
</dbReference>
<dbReference type="OrthoDB" id="2802791at2759"/>
<evidence type="ECO:0000313" key="3">
    <source>
        <dbReference type="Proteomes" id="UP000008370"/>
    </source>
</evidence>
<keyword evidence="1" id="KW-0472">Membrane</keyword>
<dbReference type="EMBL" id="JH930472">
    <property type="protein sequence ID" value="EKM56215.1"/>
    <property type="molecule type" value="Genomic_DNA"/>
</dbReference>
<sequence>MLQSDKRKHEWTLVHSFYAAMGGFVLEVDTSLIPAAAPAPQSSSYRTRFILTAQGVCFLMKHAPELVPDLSAISIRNRCQSDALTKALLVVQLLYFCISCALRLAQALPLSLLEISTFVHAVCAVATYAVWWKKPFNVAEPTVITGEGIEEFAAYLLMASRWTTFRYAGLVQLSSPSELSSLDVFPRTGAMPASSGDHPLRYCLLLKMIEDILAKSL</sequence>
<dbReference type="PANTHER" id="PTHR35043:SF9">
    <property type="match status" value="1"/>
</dbReference>
<feature type="transmembrane region" description="Helical" evidence="1">
    <location>
        <begin position="110"/>
        <end position="131"/>
    </location>
</feature>
<feature type="transmembrane region" description="Helical" evidence="1">
    <location>
        <begin position="83"/>
        <end position="104"/>
    </location>
</feature>
<evidence type="ECO:0000256" key="1">
    <source>
        <dbReference type="SAM" id="Phobius"/>
    </source>
</evidence>
<name>K5WAH1_PHACS</name>
<evidence type="ECO:0000313" key="2">
    <source>
        <dbReference type="EMBL" id="EKM56215.1"/>
    </source>
</evidence>
<protein>
    <submittedName>
        <fullName evidence="2">Uncharacterized protein</fullName>
    </submittedName>
</protein>
<dbReference type="AlphaFoldDB" id="K5WAH1"/>
<proteinExistence type="predicted"/>
<dbReference type="GeneID" id="18916814"/>
<dbReference type="Proteomes" id="UP000008370">
    <property type="component" value="Unassembled WGS sequence"/>
</dbReference>
<dbReference type="InParanoid" id="K5WAH1"/>
<keyword evidence="1" id="KW-1133">Transmembrane helix</keyword>
<organism evidence="2 3">
    <name type="scientific">Phanerochaete carnosa (strain HHB-10118-sp)</name>
    <name type="common">White-rot fungus</name>
    <name type="synonym">Peniophora carnosa</name>
    <dbReference type="NCBI Taxonomy" id="650164"/>
    <lineage>
        <taxon>Eukaryota</taxon>
        <taxon>Fungi</taxon>
        <taxon>Dikarya</taxon>
        <taxon>Basidiomycota</taxon>
        <taxon>Agaricomycotina</taxon>
        <taxon>Agaricomycetes</taxon>
        <taxon>Polyporales</taxon>
        <taxon>Phanerochaetaceae</taxon>
        <taxon>Phanerochaete</taxon>
    </lineage>
</organism>
<dbReference type="HOGENOM" id="CLU_1272699_0_0_1"/>
<gene>
    <name evidence="2" type="ORF">PHACADRAFT_257318</name>
</gene>